<evidence type="ECO:0008006" key="5">
    <source>
        <dbReference type="Google" id="ProtNLM"/>
    </source>
</evidence>
<feature type="transmembrane region" description="Helical" evidence="2">
    <location>
        <begin position="288"/>
        <end position="306"/>
    </location>
</feature>
<sequence length="516" mass="53642">MVGDVSADEDRVQRSGQGVEVVHDPAGPVGGARVAVEVGVAEVGDDHHGVEPSYGAAGSRPQSREPAPRTPLTIYANGAASGADHLGKGAVVLVEAQRNRGAVSRVTGLARSTPGRLSLLALLLIAATLLVGALTAASVQRRSDALEALADRSEPLAYAAQEVYRSMADADATAASAFLSGGVESPDLRQRYEADVARAAAALSTATGEITRSPELAGPLSTLSGRLPVYTGLVETARAHNRQGNPVGAAYLREASFLMRDALLPAAQQLYSAETGNVMRDLDGAATLPWLEFLLGALLITGLVLVQRYLTRKTNRVFNVGLVAATAACVVSLLWVVIASSVVVALASASEDDAKVTDIVARARITTLSARGDETLTLVARGSGKSYEERFAQASKDLDRLVHDAGLVRLSALPSTATTNLGQWQQAHQRVREADDGGDFVGAVGLALGKGEAAVAFNALEKDLVSGLDRSREELTGTIARARGALSGAVPAVVLLALIAVVASTAGLWQRLKEYR</sequence>
<feature type="transmembrane region" description="Helical" evidence="2">
    <location>
        <begin position="489"/>
        <end position="509"/>
    </location>
</feature>
<accession>K0K4P0</accession>
<dbReference type="HOGENOM" id="CLU_038241_0_0_11"/>
<name>K0K4P0_SACES</name>
<evidence type="ECO:0000256" key="1">
    <source>
        <dbReference type="SAM" id="MobiDB-lite"/>
    </source>
</evidence>
<feature type="transmembrane region" description="Helical" evidence="2">
    <location>
        <begin position="318"/>
        <end position="347"/>
    </location>
</feature>
<protein>
    <recommendedName>
        <fullName evidence="5">Secreted protein</fullName>
    </recommendedName>
</protein>
<feature type="region of interest" description="Disordered" evidence="1">
    <location>
        <begin position="45"/>
        <end position="70"/>
    </location>
</feature>
<feature type="transmembrane region" description="Helical" evidence="2">
    <location>
        <begin position="119"/>
        <end position="139"/>
    </location>
</feature>
<dbReference type="Proteomes" id="UP000006281">
    <property type="component" value="Chromosome"/>
</dbReference>
<dbReference type="KEGG" id="sesp:BN6_42110"/>
<feature type="region of interest" description="Disordered" evidence="1">
    <location>
        <begin position="1"/>
        <end position="30"/>
    </location>
</feature>
<evidence type="ECO:0000256" key="2">
    <source>
        <dbReference type="SAM" id="Phobius"/>
    </source>
</evidence>
<keyword evidence="2" id="KW-0472">Membrane</keyword>
<keyword evidence="4" id="KW-1185">Reference proteome</keyword>
<dbReference type="AlphaFoldDB" id="K0K4P0"/>
<reference evidence="3 4" key="1">
    <citation type="journal article" date="2012" name="BMC Genomics">
        <title>Complete genome sequence of Saccharothrix espanaensis DSM 44229T and comparison to the other completely sequenced Pseudonocardiaceae.</title>
        <authorList>
            <person name="Strobel T."/>
            <person name="Al-Dilaimi A."/>
            <person name="Blom J."/>
            <person name="Gessner A."/>
            <person name="Kalinowski J."/>
            <person name="Luzhetska M."/>
            <person name="Puhler A."/>
            <person name="Szczepanowski R."/>
            <person name="Bechthold A."/>
            <person name="Ruckert C."/>
        </authorList>
    </citation>
    <scope>NUCLEOTIDE SEQUENCE [LARGE SCALE GENOMIC DNA]</scope>
    <source>
        <strain evidence="4">ATCC 51144 / DSM 44229 / JCM 9112 / NBRC 15066 / NRRL 15764</strain>
    </source>
</reference>
<dbReference type="EMBL" id="HE804045">
    <property type="protein sequence ID" value="CCH31498.1"/>
    <property type="molecule type" value="Genomic_DNA"/>
</dbReference>
<gene>
    <name evidence="3" type="ordered locus">BN6_42110</name>
</gene>
<dbReference type="STRING" id="1179773.BN6_42110"/>
<organism evidence="3 4">
    <name type="scientific">Saccharothrix espanaensis (strain ATCC 51144 / DSM 44229 / JCM 9112 / NBRC 15066 / NRRL 15764)</name>
    <dbReference type="NCBI Taxonomy" id="1179773"/>
    <lineage>
        <taxon>Bacteria</taxon>
        <taxon>Bacillati</taxon>
        <taxon>Actinomycetota</taxon>
        <taxon>Actinomycetes</taxon>
        <taxon>Pseudonocardiales</taxon>
        <taxon>Pseudonocardiaceae</taxon>
        <taxon>Saccharothrix</taxon>
    </lineage>
</organism>
<keyword evidence="2" id="KW-1133">Transmembrane helix</keyword>
<dbReference type="eggNOG" id="COG5278">
    <property type="taxonomic scope" value="Bacteria"/>
</dbReference>
<dbReference type="PATRIC" id="fig|1179773.3.peg.4215"/>
<evidence type="ECO:0000313" key="4">
    <source>
        <dbReference type="Proteomes" id="UP000006281"/>
    </source>
</evidence>
<evidence type="ECO:0000313" key="3">
    <source>
        <dbReference type="EMBL" id="CCH31498.1"/>
    </source>
</evidence>
<proteinExistence type="predicted"/>
<keyword evidence="2" id="KW-0812">Transmembrane</keyword>